<comment type="cofactor">
    <cofactor evidence="1">
        <name>Mn(2+)</name>
        <dbReference type="ChEBI" id="CHEBI:29035"/>
    </cofactor>
    <text evidence="1">The Mn(2+) ion enhances activity.</text>
</comment>
<feature type="binding site" evidence="1">
    <location>
        <position position="348"/>
    </location>
    <ligand>
        <name>Mn(2+)</name>
        <dbReference type="ChEBI" id="CHEBI:29035"/>
        <label>2</label>
    </ligand>
</feature>
<reference evidence="3 4" key="1">
    <citation type="submission" date="2016-12" db="EMBL/GenBank/DDBJ databases">
        <title>Domibacillus sp. SAOS 44 whole genome sequencing.</title>
        <authorList>
            <person name="Verma A."/>
            <person name="Krishnamurthi S."/>
        </authorList>
    </citation>
    <scope>NUCLEOTIDE SEQUENCE [LARGE SCALE GENOMIC DNA]</scope>
    <source>
        <strain evidence="3 4">SAOS 44</strain>
    </source>
</reference>
<feature type="domain" description="Peptidase M20 dimerisation" evidence="2">
    <location>
        <begin position="176"/>
        <end position="269"/>
    </location>
</feature>
<name>A0A1Q5P618_9BACI</name>
<dbReference type="Gene3D" id="3.30.70.360">
    <property type="match status" value="1"/>
</dbReference>
<feature type="binding site" evidence="1">
    <location>
        <position position="94"/>
    </location>
    <ligand>
        <name>Mn(2+)</name>
        <dbReference type="ChEBI" id="CHEBI:29035"/>
        <label>2</label>
    </ligand>
</feature>
<evidence type="ECO:0000259" key="2">
    <source>
        <dbReference type="Pfam" id="PF07687"/>
    </source>
</evidence>
<feature type="binding site" evidence="1">
    <location>
        <position position="154"/>
    </location>
    <ligand>
        <name>Mn(2+)</name>
        <dbReference type="ChEBI" id="CHEBI:29035"/>
        <label>2</label>
    </ligand>
</feature>
<gene>
    <name evidence="3" type="ORF">BLL40_03830</name>
</gene>
<feature type="binding site" evidence="1">
    <location>
        <position position="130"/>
    </location>
    <ligand>
        <name>Mn(2+)</name>
        <dbReference type="ChEBI" id="CHEBI:29035"/>
        <label>2</label>
    </ligand>
</feature>
<sequence>MNHPIDFITSHRDNILQTYKDLHALAEPSWEEKDTSAYLKEKLKESVLEITSFDSHYGFIAELKGQSKDVIAIRADMDALMQEVDGQIQPNHSCGHDAHSTMVLYSALALAESKHSFHHTIRFIFQPAEEKASGALQMIKDGALDHVKFLGGIHVRPAIEVEMGMAAPVIQHSSNATITGCIKGVQAHAARPEDGNNPIEAAAILIQKMKELRLKGNSSYSIKMTELHAGISTNAIPETAHFTFDLRAKTNEVMEDLIEKAQTTIEDVAKLTSTTIERRVEDLLPAAVKHPAAIDLAKEAIASVLGEEHVEPICISPGGEDFHFYSYHSPGLAATMIGLGCDLKPGLHHPKMNFNTESVIDGTKILTEMLIKADTKVW</sequence>
<keyword evidence="3" id="KW-0378">Hydrolase</keyword>
<dbReference type="InterPro" id="IPR017439">
    <property type="entry name" value="Amidohydrolase"/>
</dbReference>
<dbReference type="PIRSF" id="PIRSF005962">
    <property type="entry name" value="Pept_M20D_amidohydro"/>
    <property type="match status" value="1"/>
</dbReference>
<dbReference type="InterPro" id="IPR002933">
    <property type="entry name" value="Peptidase_M20"/>
</dbReference>
<keyword evidence="1" id="KW-0479">Metal-binding</keyword>
<dbReference type="SUPFAM" id="SSF55031">
    <property type="entry name" value="Bacterial exopeptidase dimerisation domain"/>
    <property type="match status" value="1"/>
</dbReference>
<keyword evidence="1" id="KW-0464">Manganese</keyword>
<feature type="binding site" evidence="1">
    <location>
        <position position="96"/>
    </location>
    <ligand>
        <name>Mn(2+)</name>
        <dbReference type="ChEBI" id="CHEBI:29035"/>
        <label>2</label>
    </ligand>
</feature>
<evidence type="ECO:0000313" key="4">
    <source>
        <dbReference type="Proteomes" id="UP000186524"/>
    </source>
</evidence>
<keyword evidence="4" id="KW-1185">Reference proteome</keyword>
<dbReference type="GO" id="GO:0016787">
    <property type="term" value="F:hydrolase activity"/>
    <property type="evidence" value="ECO:0007669"/>
    <property type="project" value="UniProtKB-KW"/>
</dbReference>
<dbReference type="InterPro" id="IPR011650">
    <property type="entry name" value="Peptidase_M20_dimer"/>
</dbReference>
<dbReference type="Proteomes" id="UP000186524">
    <property type="component" value="Unassembled WGS sequence"/>
</dbReference>
<proteinExistence type="predicted"/>
<dbReference type="Pfam" id="PF01546">
    <property type="entry name" value="Peptidase_M20"/>
    <property type="match status" value="1"/>
</dbReference>
<dbReference type="SUPFAM" id="SSF53187">
    <property type="entry name" value="Zn-dependent exopeptidases"/>
    <property type="match status" value="1"/>
</dbReference>
<evidence type="ECO:0000313" key="3">
    <source>
        <dbReference type="EMBL" id="OKL37674.1"/>
    </source>
</evidence>
<dbReference type="EMBL" id="MRWQ01000004">
    <property type="protein sequence ID" value="OKL37674.1"/>
    <property type="molecule type" value="Genomic_DNA"/>
</dbReference>
<dbReference type="NCBIfam" id="TIGR01891">
    <property type="entry name" value="amidohydrolases"/>
    <property type="match status" value="1"/>
</dbReference>
<dbReference type="STRING" id="1714354.BLL40_03830"/>
<dbReference type="PANTHER" id="PTHR11014">
    <property type="entry name" value="PEPTIDASE M20 FAMILY MEMBER"/>
    <property type="match status" value="1"/>
</dbReference>
<evidence type="ECO:0000256" key="1">
    <source>
        <dbReference type="PIRSR" id="PIRSR005962-1"/>
    </source>
</evidence>
<protein>
    <submittedName>
        <fullName evidence="3">Amidohydrolase</fullName>
    </submittedName>
</protein>
<organism evidence="3 4">
    <name type="scientific">Domibacillus mangrovi</name>
    <dbReference type="NCBI Taxonomy" id="1714354"/>
    <lineage>
        <taxon>Bacteria</taxon>
        <taxon>Bacillati</taxon>
        <taxon>Bacillota</taxon>
        <taxon>Bacilli</taxon>
        <taxon>Bacillales</taxon>
        <taxon>Bacillaceae</taxon>
        <taxon>Domibacillus</taxon>
    </lineage>
</organism>
<dbReference type="OrthoDB" id="9776731at2"/>
<dbReference type="GO" id="GO:0046872">
    <property type="term" value="F:metal ion binding"/>
    <property type="evidence" value="ECO:0007669"/>
    <property type="project" value="UniProtKB-KW"/>
</dbReference>
<dbReference type="AlphaFoldDB" id="A0A1Q5P618"/>
<dbReference type="PANTHER" id="PTHR11014:SF122">
    <property type="entry name" value="AMIDOHYDROLASE AMHX"/>
    <property type="match status" value="1"/>
</dbReference>
<comment type="caution">
    <text evidence="3">The sequence shown here is derived from an EMBL/GenBank/DDBJ whole genome shotgun (WGS) entry which is preliminary data.</text>
</comment>
<dbReference type="Pfam" id="PF07687">
    <property type="entry name" value="M20_dimer"/>
    <property type="match status" value="1"/>
</dbReference>
<dbReference type="InterPro" id="IPR036264">
    <property type="entry name" value="Bact_exopeptidase_dim_dom"/>
</dbReference>
<dbReference type="Gene3D" id="3.40.630.10">
    <property type="entry name" value="Zn peptidases"/>
    <property type="match status" value="1"/>
</dbReference>
<accession>A0A1Q5P618</accession>